<name>A0A1W6ZLS5_9HYPH</name>
<dbReference type="EMBL" id="CP021112">
    <property type="protein sequence ID" value="ARP98197.1"/>
    <property type="molecule type" value="Genomic_DNA"/>
</dbReference>
<accession>A0A1W6ZLS5</accession>
<reference evidence="1 2" key="1">
    <citation type="submission" date="2017-05" db="EMBL/GenBank/DDBJ databases">
        <title>Full genome sequence of Pseudorhodoplanes sinuspersici.</title>
        <authorList>
            <person name="Dastgheib S.M.M."/>
            <person name="Shavandi M."/>
            <person name="Tirandaz H."/>
        </authorList>
    </citation>
    <scope>NUCLEOTIDE SEQUENCE [LARGE SCALE GENOMIC DNA]</scope>
    <source>
        <strain evidence="1 2">RIPI110</strain>
    </source>
</reference>
<sequence length="313" mass="33162">MARARGANSIMAAAFETSYGIPPASGYRKLPFVSSALGDEQNLIPNDLLGYGREPQPPSRDIVSNEGDVVVPVDLRNFGYWLKLLLGTPTSVDNSGVFTHTFVSGALALPSMSIEVGMPEVPSYGMNFGVRANSMRIQLQRSGLLNATMSLIAQGETKAASSSAGSPTEAVIERFSQGLGEIKRNGTALGQIVSAELTYSNNLDKVEVIRPDGRIEDADPAMVGVSGTVNVRFADTVLLDQAVAGTACELSFGWAISADKSLLFTLHEVYLPKPKQPISGPGGIQAAFAFQAAEDPTLQKTMTVALENDVSTY</sequence>
<protein>
    <submittedName>
        <fullName evidence="1">Uncharacterized protein</fullName>
    </submittedName>
</protein>
<dbReference type="OrthoDB" id="8048894at2"/>
<dbReference type="InterPro" id="IPR044000">
    <property type="entry name" value="Phage_tube_2"/>
</dbReference>
<dbReference type="KEGG" id="psin:CAK95_03170"/>
<dbReference type="Pfam" id="PF18906">
    <property type="entry name" value="Phage_tube_2"/>
    <property type="match status" value="1"/>
</dbReference>
<organism evidence="1 2">
    <name type="scientific">Pseudorhodoplanes sinuspersici</name>
    <dbReference type="NCBI Taxonomy" id="1235591"/>
    <lineage>
        <taxon>Bacteria</taxon>
        <taxon>Pseudomonadati</taxon>
        <taxon>Pseudomonadota</taxon>
        <taxon>Alphaproteobacteria</taxon>
        <taxon>Hyphomicrobiales</taxon>
        <taxon>Pseudorhodoplanes</taxon>
    </lineage>
</organism>
<dbReference type="AlphaFoldDB" id="A0A1W6ZLS5"/>
<keyword evidence="2" id="KW-1185">Reference proteome</keyword>
<dbReference type="RefSeq" id="WP_086086520.1">
    <property type="nucleotide sequence ID" value="NZ_CP021112.1"/>
</dbReference>
<evidence type="ECO:0000313" key="1">
    <source>
        <dbReference type="EMBL" id="ARP98197.1"/>
    </source>
</evidence>
<gene>
    <name evidence="1" type="ORF">CAK95_03170</name>
</gene>
<dbReference type="STRING" id="1235591.CAK95_03170"/>
<dbReference type="Proteomes" id="UP000194137">
    <property type="component" value="Chromosome"/>
</dbReference>
<evidence type="ECO:0000313" key="2">
    <source>
        <dbReference type="Proteomes" id="UP000194137"/>
    </source>
</evidence>
<proteinExistence type="predicted"/>